<dbReference type="SUPFAM" id="SSF103088">
    <property type="entry name" value="OmpA-like"/>
    <property type="match status" value="1"/>
</dbReference>
<evidence type="ECO:0000256" key="5">
    <source>
        <dbReference type="SAM" id="SignalP"/>
    </source>
</evidence>
<feature type="signal peptide" evidence="5">
    <location>
        <begin position="1"/>
        <end position="27"/>
    </location>
</feature>
<gene>
    <name evidence="7" type="primary">oprF_2</name>
    <name evidence="7" type="ORF">IEC33019_2257</name>
</gene>
<proteinExistence type="predicted"/>
<dbReference type="InterPro" id="IPR006664">
    <property type="entry name" value="OMP_bac"/>
</dbReference>
<dbReference type="GO" id="GO:0009279">
    <property type="term" value="C:cell outer membrane"/>
    <property type="evidence" value="ECO:0007669"/>
    <property type="project" value="UniProtKB-SubCell"/>
</dbReference>
<evidence type="ECO:0000256" key="3">
    <source>
        <dbReference type="PROSITE-ProRule" id="PRU00473"/>
    </source>
</evidence>
<keyword evidence="4" id="KW-0175">Coiled coil</keyword>
<dbReference type="InterPro" id="IPR006690">
    <property type="entry name" value="OMPA-like_CS"/>
</dbReference>
<comment type="subcellular location">
    <subcellularLocation>
        <location evidence="1">Cell outer membrane</location>
    </subcellularLocation>
</comment>
<dbReference type="InterPro" id="IPR006665">
    <property type="entry name" value="OmpA-like"/>
</dbReference>
<evidence type="ECO:0000256" key="4">
    <source>
        <dbReference type="SAM" id="Coils"/>
    </source>
</evidence>
<dbReference type="PRINTS" id="PR01021">
    <property type="entry name" value="OMPADOMAIN"/>
</dbReference>
<dbReference type="CDD" id="cd07185">
    <property type="entry name" value="OmpA_C-like"/>
    <property type="match status" value="1"/>
</dbReference>
<dbReference type="PROSITE" id="PS51123">
    <property type="entry name" value="OMPA_2"/>
    <property type="match status" value="1"/>
</dbReference>
<dbReference type="PRINTS" id="PR01023">
    <property type="entry name" value="NAFLGMOTY"/>
</dbReference>
<accession>A0A1B2F6I5</accession>
<reference evidence="7" key="1">
    <citation type="submission" date="2016-07" db="EMBL/GenBank/DDBJ databases">
        <title>New class B carbapenemase carried by novel plasmid in Pseudomonas putida enviromental strain in eastern Amazonia.</title>
        <authorList>
            <person name="Souza C.O."/>
            <person name="Lima K.V."/>
            <person name="Brasiliense D.M."/>
            <person name="Perez-Chaparro P.J."/>
            <person name="Mamizuka E.M."/>
            <person name="Lima M.O."/>
            <person name="Lima L.N."/>
            <person name="McCulloch J.A."/>
        </authorList>
    </citation>
    <scope>NUCLEOTIDE SEQUENCE [LARGE SCALE GENOMIC DNA]</scope>
    <source>
        <strain evidence="7">IEC33019</strain>
    </source>
</reference>
<dbReference type="PROSITE" id="PS51257">
    <property type="entry name" value="PROKAR_LIPOPROTEIN"/>
    <property type="match status" value="1"/>
</dbReference>
<dbReference type="Gene3D" id="3.30.1330.60">
    <property type="entry name" value="OmpA-like domain"/>
    <property type="match status" value="1"/>
</dbReference>
<dbReference type="PANTHER" id="PTHR30329:SF20">
    <property type="entry name" value="EXPORTED PROTEIN"/>
    <property type="match status" value="1"/>
</dbReference>
<feature type="coiled-coil region" evidence="4">
    <location>
        <begin position="96"/>
        <end position="123"/>
    </location>
</feature>
<keyword evidence="5" id="KW-0732">Signal</keyword>
<dbReference type="Pfam" id="PF00691">
    <property type="entry name" value="OmpA"/>
    <property type="match status" value="1"/>
</dbReference>
<dbReference type="InterPro" id="IPR050330">
    <property type="entry name" value="Bact_OuterMem_StrucFunc"/>
</dbReference>
<name>A0A1B2F6I5_PSEPU</name>
<evidence type="ECO:0000313" key="7">
    <source>
        <dbReference type="EMBL" id="ANY87810.1"/>
    </source>
</evidence>
<dbReference type="EMBL" id="CP016634">
    <property type="protein sequence ID" value="ANY87810.1"/>
    <property type="molecule type" value="Genomic_DNA"/>
</dbReference>
<evidence type="ECO:0000256" key="2">
    <source>
        <dbReference type="ARBA" id="ARBA00023136"/>
    </source>
</evidence>
<evidence type="ECO:0000259" key="6">
    <source>
        <dbReference type="PROSITE" id="PS51123"/>
    </source>
</evidence>
<sequence>MSKSYLLPCASVLALALAGCSATPENANLLEAREAYSVLQGKPDASRLAALETQEAYRALGKAELASLKDRKGEQVGQLAYLANRKIETAEQTIVLRQAEAGLQRIEAQRTEARLQVRTAQLKALQSLKSKQTERGTVVTFGDVLFDTGRAQLRPSSDRDIQKLAAFLNDNPERKVLVEGFTDATGSDAFNQKLSEQRAASVATALRRQGVEPERITTGGYGKEYPVASNADAQARQLNRRVEVIISRGAERVPTRY</sequence>
<dbReference type="InterPro" id="IPR036737">
    <property type="entry name" value="OmpA-like_sf"/>
</dbReference>
<dbReference type="PROSITE" id="PS01068">
    <property type="entry name" value="OMPA_1"/>
    <property type="match status" value="1"/>
</dbReference>
<evidence type="ECO:0000256" key="1">
    <source>
        <dbReference type="ARBA" id="ARBA00004442"/>
    </source>
</evidence>
<dbReference type="AlphaFoldDB" id="A0A1B2F6I5"/>
<organism evidence="7">
    <name type="scientific">Pseudomonas putida</name>
    <name type="common">Arthrobacter siderocapsulatus</name>
    <dbReference type="NCBI Taxonomy" id="303"/>
    <lineage>
        <taxon>Bacteria</taxon>
        <taxon>Pseudomonadati</taxon>
        <taxon>Pseudomonadota</taxon>
        <taxon>Gammaproteobacteria</taxon>
        <taxon>Pseudomonadales</taxon>
        <taxon>Pseudomonadaceae</taxon>
        <taxon>Pseudomonas</taxon>
    </lineage>
</organism>
<keyword evidence="2 3" id="KW-0472">Membrane</keyword>
<feature type="chain" id="PRO_5008536698" evidence="5">
    <location>
        <begin position="28"/>
        <end position="257"/>
    </location>
</feature>
<dbReference type="Pfam" id="PF14346">
    <property type="entry name" value="DUF4398"/>
    <property type="match status" value="1"/>
</dbReference>
<dbReference type="InterPro" id="IPR025511">
    <property type="entry name" value="DUF4398"/>
</dbReference>
<feature type="domain" description="OmpA-like" evidence="6">
    <location>
        <begin position="133"/>
        <end position="250"/>
    </location>
</feature>
<dbReference type="RefSeq" id="WP_070091863.1">
    <property type="nucleotide sequence ID" value="NZ_CP016634.1"/>
</dbReference>
<dbReference type="PANTHER" id="PTHR30329">
    <property type="entry name" value="STATOR ELEMENT OF FLAGELLAR MOTOR COMPLEX"/>
    <property type="match status" value="1"/>
</dbReference>
<protein>
    <submittedName>
        <fullName evidence="7">Outer membrane porin F</fullName>
    </submittedName>
</protein>